<dbReference type="GO" id="GO:0009279">
    <property type="term" value="C:cell outer membrane"/>
    <property type="evidence" value="ECO:0007669"/>
    <property type="project" value="UniProtKB-SubCell"/>
</dbReference>
<dbReference type="InterPro" id="IPR036942">
    <property type="entry name" value="Beta-barrel_TonB_sf"/>
</dbReference>
<keyword evidence="3" id="KW-0998">Cell outer membrane</keyword>
<dbReference type="Pfam" id="PF14905">
    <property type="entry name" value="OMP_b-brl_3"/>
    <property type="match status" value="1"/>
</dbReference>
<dbReference type="RefSeq" id="WP_136410377.1">
    <property type="nucleotide sequence ID" value="NZ_CP039393.1"/>
</dbReference>
<keyword evidence="7" id="KW-1185">Reference proteome</keyword>
<dbReference type="Gene3D" id="2.40.170.20">
    <property type="entry name" value="TonB-dependent receptor, beta-barrel domain"/>
    <property type="match status" value="1"/>
</dbReference>
<evidence type="ECO:0000313" key="6">
    <source>
        <dbReference type="EMBL" id="QCD35744.1"/>
    </source>
</evidence>
<evidence type="ECO:0000313" key="7">
    <source>
        <dbReference type="Proteomes" id="UP000297031"/>
    </source>
</evidence>
<evidence type="ECO:0000256" key="1">
    <source>
        <dbReference type="ARBA" id="ARBA00004442"/>
    </source>
</evidence>
<feature type="domain" description="Outer membrane protein beta-barrel" evidence="5">
    <location>
        <begin position="299"/>
        <end position="663"/>
    </location>
</feature>
<keyword evidence="4" id="KW-0732">Signal</keyword>
<feature type="chain" id="PRO_5020390497" description="Outer membrane protein beta-barrel domain-containing protein" evidence="4">
    <location>
        <begin position="22"/>
        <end position="685"/>
    </location>
</feature>
<protein>
    <recommendedName>
        <fullName evidence="5">Outer membrane protein beta-barrel domain-containing protein</fullName>
    </recommendedName>
</protein>
<dbReference type="KEGG" id="mgod:E7746_07510"/>
<evidence type="ECO:0000256" key="4">
    <source>
        <dbReference type="SAM" id="SignalP"/>
    </source>
</evidence>
<proteinExistence type="predicted"/>
<dbReference type="EMBL" id="CP039393">
    <property type="protein sequence ID" value="QCD35744.1"/>
    <property type="molecule type" value="Genomic_DNA"/>
</dbReference>
<dbReference type="Proteomes" id="UP000297031">
    <property type="component" value="Chromosome"/>
</dbReference>
<organism evidence="6 7">
    <name type="scientific">Muribaculum gordoncarteri</name>
    <dbReference type="NCBI Taxonomy" id="2530390"/>
    <lineage>
        <taxon>Bacteria</taxon>
        <taxon>Pseudomonadati</taxon>
        <taxon>Bacteroidota</taxon>
        <taxon>Bacteroidia</taxon>
        <taxon>Bacteroidales</taxon>
        <taxon>Muribaculaceae</taxon>
        <taxon>Muribaculum</taxon>
    </lineage>
</organism>
<gene>
    <name evidence="6" type="ORF">E7746_07510</name>
</gene>
<evidence type="ECO:0000259" key="5">
    <source>
        <dbReference type="Pfam" id="PF14905"/>
    </source>
</evidence>
<accession>A0A4P7VK54</accession>
<keyword evidence="2" id="KW-0472">Membrane</keyword>
<evidence type="ECO:0000256" key="2">
    <source>
        <dbReference type="ARBA" id="ARBA00023136"/>
    </source>
</evidence>
<dbReference type="AlphaFoldDB" id="A0A4P7VK54"/>
<feature type="signal peptide" evidence="4">
    <location>
        <begin position="1"/>
        <end position="21"/>
    </location>
</feature>
<reference evidence="6 7" key="1">
    <citation type="submission" date="2019-02" db="EMBL/GenBank/DDBJ databases">
        <title>Isolation and identification of novel species under the genus Muribaculum.</title>
        <authorList>
            <person name="Miyake S."/>
            <person name="Ding Y."/>
            <person name="Low A."/>
            <person name="Soh M."/>
            <person name="Seedorf H."/>
        </authorList>
    </citation>
    <scope>NUCLEOTIDE SEQUENCE [LARGE SCALE GENOMIC DNA]</scope>
    <source>
        <strain evidence="6 7">TLL-A4</strain>
    </source>
</reference>
<dbReference type="SUPFAM" id="SSF56935">
    <property type="entry name" value="Porins"/>
    <property type="match status" value="1"/>
</dbReference>
<evidence type="ECO:0000256" key="3">
    <source>
        <dbReference type="ARBA" id="ARBA00023237"/>
    </source>
</evidence>
<dbReference type="InterPro" id="IPR041700">
    <property type="entry name" value="OMP_b-brl_3"/>
</dbReference>
<dbReference type="OrthoDB" id="910296at2"/>
<name>A0A4P7VK54_9BACT</name>
<sequence length="685" mass="77954">MDMKQAATFIIALLCAMCASAQTETPDTISSRQLDEVVVNVEKPQVRAEDGVMIVDLPGIVKDKPVDNILEALGYLPGVMNNNGMIWLTGASNVTIILNGELANMPLQNLYQLLYTTPVDRLKNVEVMYSAPAKYHVNGAVINVVLKTPTPLDGLQGQVRAGYNQAHYGSYGGVLAATYAIKDWSFDLNYGLTSNKSWSREETWSNHLYDGKRTIIEDDMRRIGHNWSNTIFASASWKTLKLTYNGQIVSDSKSWNLSSGTLGNYTNAYNMLSPVGYHNIALRYAAPFGMTVGGDYTCYSENRSQSLFKDTDYLLGSENRQDINRWHVYVDQEHQFGKWQLNYGAEYQHSKDHSSQHYGIVGMADNPDFDDILNEDVASFYVGTQRSFDWGLTFNASAKGEYYHNKYQHNWNFIPQLGATYYKTPKSIFQLNFDAQRIYPSYWELHGGTSHINDYSTIIGNPKLQPYIQYDAQFNYILRQKYVATLYFQYGDKAMVQLPYQSPDALNLIYQTINMNYERVAGLNLNAPFGVGYIWNATATANIMNRRAKANHFHDISFDNSKWIFYGSLTNSFKFSQNCPVSVSIDFSYISPSLQGIADLSAIWKIDAGVKWLFGKKRCCELDLKEDDIFNKWSPTMTISHAGQDYRMKVHDMTRNFKLTFIWRFNGFKPKESNSIDTSRFGTGK</sequence>
<comment type="subcellular location">
    <subcellularLocation>
        <location evidence="1">Cell outer membrane</location>
    </subcellularLocation>
</comment>